<dbReference type="InterPro" id="IPR036390">
    <property type="entry name" value="WH_DNA-bd_sf"/>
</dbReference>
<dbReference type="InterPro" id="IPR014710">
    <property type="entry name" value="RmlC-like_jellyroll"/>
</dbReference>
<evidence type="ECO:0000256" key="1">
    <source>
        <dbReference type="ARBA" id="ARBA00023015"/>
    </source>
</evidence>
<dbReference type="EMBL" id="JACIDT010000009">
    <property type="protein sequence ID" value="MBB3927094.1"/>
    <property type="molecule type" value="Genomic_DNA"/>
</dbReference>
<dbReference type="SMART" id="SM00419">
    <property type="entry name" value="HTH_CRP"/>
    <property type="match status" value="1"/>
</dbReference>
<dbReference type="Proteomes" id="UP000571950">
    <property type="component" value="Unassembled WGS sequence"/>
</dbReference>
<evidence type="ECO:0000313" key="6">
    <source>
        <dbReference type="Proteomes" id="UP000571950"/>
    </source>
</evidence>
<comment type="caution">
    <text evidence="5">The sequence shown here is derived from an EMBL/GenBank/DDBJ whole genome shotgun (WGS) entry which is preliminary data.</text>
</comment>
<dbReference type="Gene3D" id="1.10.10.10">
    <property type="entry name" value="Winged helix-like DNA-binding domain superfamily/Winged helix DNA-binding domain"/>
    <property type="match status" value="1"/>
</dbReference>
<dbReference type="Pfam" id="PF13545">
    <property type="entry name" value="HTH_Crp_2"/>
    <property type="match status" value="1"/>
</dbReference>
<dbReference type="CDD" id="cd00038">
    <property type="entry name" value="CAP_ED"/>
    <property type="match status" value="1"/>
</dbReference>
<dbReference type="AlphaFoldDB" id="A0A7W6BJI0"/>
<dbReference type="InterPro" id="IPR012318">
    <property type="entry name" value="HTH_CRP"/>
</dbReference>
<proteinExistence type="predicted"/>
<evidence type="ECO:0000256" key="2">
    <source>
        <dbReference type="ARBA" id="ARBA00023125"/>
    </source>
</evidence>
<evidence type="ECO:0000313" key="5">
    <source>
        <dbReference type="EMBL" id="MBB3927094.1"/>
    </source>
</evidence>
<dbReference type="SUPFAM" id="SSF46785">
    <property type="entry name" value="Winged helix' DNA-binding domain"/>
    <property type="match status" value="1"/>
</dbReference>
<reference evidence="5 6" key="1">
    <citation type="submission" date="2020-08" db="EMBL/GenBank/DDBJ databases">
        <title>Genomic Encyclopedia of Type Strains, Phase IV (KMG-IV): sequencing the most valuable type-strain genomes for metagenomic binning, comparative biology and taxonomic classification.</title>
        <authorList>
            <person name="Goeker M."/>
        </authorList>
    </citation>
    <scope>NUCLEOTIDE SEQUENCE [LARGE SCALE GENOMIC DNA]</scope>
    <source>
        <strain evidence="5 6">DSM 26189</strain>
    </source>
</reference>
<gene>
    <name evidence="5" type="ORF">GGR43_002817</name>
</gene>
<dbReference type="GO" id="GO:0003677">
    <property type="term" value="F:DNA binding"/>
    <property type="evidence" value="ECO:0007669"/>
    <property type="project" value="UniProtKB-KW"/>
</dbReference>
<protein>
    <submittedName>
        <fullName evidence="5">CRP-like cAMP-binding protein</fullName>
    </submittedName>
</protein>
<keyword evidence="3" id="KW-0804">Transcription</keyword>
<feature type="domain" description="HTH crp-type" evidence="4">
    <location>
        <begin position="143"/>
        <end position="217"/>
    </location>
</feature>
<dbReference type="InterPro" id="IPR018490">
    <property type="entry name" value="cNMP-bd_dom_sf"/>
</dbReference>
<sequence>MDRLLANRRGVHLTREERTLLEDAISEVLTIDPRRTLVEAGETVTISTLLLEGIMSRHIDDHRGLRQLVAIHVPGEFVDLHAYPMLELDHAIGTLTTATIAVVPHASLKEILDPRPELARKLWFSTLIDAALHRAWLFRVGRLDAVGRVAHFLCEMEARLRAVGLSDGRRFVLSLTQSDIAEICGLTTVHTNRAMRQLRESGLCLVRSSLVDIQDPEGLARRGDFSPHYLYLADPEDSPVSKREMT</sequence>
<name>A0A7W6BJI0_9SPHN</name>
<evidence type="ECO:0000256" key="3">
    <source>
        <dbReference type="ARBA" id="ARBA00023163"/>
    </source>
</evidence>
<keyword evidence="6" id="KW-1185">Reference proteome</keyword>
<dbReference type="Gene3D" id="2.60.120.10">
    <property type="entry name" value="Jelly Rolls"/>
    <property type="match status" value="1"/>
</dbReference>
<organism evidence="5 6">
    <name type="scientific">Sphingobium jiangsuense</name>
    <dbReference type="NCBI Taxonomy" id="870476"/>
    <lineage>
        <taxon>Bacteria</taxon>
        <taxon>Pseudomonadati</taxon>
        <taxon>Pseudomonadota</taxon>
        <taxon>Alphaproteobacteria</taxon>
        <taxon>Sphingomonadales</taxon>
        <taxon>Sphingomonadaceae</taxon>
        <taxon>Sphingobium</taxon>
    </lineage>
</organism>
<keyword evidence="2" id="KW-0238">DNA-binding</keyword>
<dbReference type="InterPro" id="IPR036388">
    <property type="entry name" value="WH-like_DNA-bd_sf"/>
</dbReference>
<dbReference type="InterPro" id="IPR000595">
    <property type="entry name" value="cNMP-bd_dom"/>
</dbReference>
<accession>A0A7W6BJI0</accession>
<evidence type="ECO:0000259" key="4">
    <source>
        <dbReference type="PROSITE" id="PS51063"/>
    </source>
</evidence>
<dbReference type="GO" id="GO:0006355">
    <property type="term" value="P:regulation of DNA-templated transcription"/>
    <property type="evidence" value="ECO:0007669"/>
    <property type="project" value="InterPro"/>
</dbReference>
<dbReference type="PROSITE" id="PS51063">
    <property type="entry name" value="HTH_CRP_2"/>
    <property type="match status" value="1"/>
</dbReference>
<dbReference type="SUPFAM" id="SSF51206">
    <property type="entry name" value="cAMP-binding domain-like"/>
    <property type="match status" value="1"/>
</dbReference>
<keyword evidence="1" id="KW-0805">Transcription regulation</keyword>